<keyword evidence="2" id="KW-1185">Reference proteome</keyword>
<evidence type="ECO:0000313" key="1">
    <source>
        <dbReference type="EMBL" id="ABX63869.1"/>
    </source>
</evidence>
<dbReference type="EMBL" id="CP000873">
    <property type="protein sequence ID" value="ABX63869.1"/>
    <property type="molecule type" value="Genomic_DNA"/>
</dbReference>
<accession>A9MBY2</accession>
<reference evidence="1 2" key="1">
    <citation type="submission" date="2007-10" db="EMBL/GenBank/DDBJ databases">
        <title>Brucella canis ATCC 23365 whole genome shotgun sequencing project.</title>
        <authorList>
            <person name="Setubal J.C."/>
            <person name="Bowns C."/>
            <person name="Boyle S."/>
            <person name="Crasta O.R."/>
            <person name="Czar M.J."/>
            <person name="Dharmanolla C."/>
            <person name="Gillespie J.J."/>
            <person name="Kenyon R.W."/>
            <person name="Lu J."/>
            <person name="Mane S."/>
            <person name="Mohapatra S."/>
            <person name="Nagrani S."/>
            <person name="Purkayastha A."/>
            <person name="Rajasimha H.K."/>
            <person name="Shallom J.M."/>
            <person name="Shallom S."/>
            <person name="Shukla M."/>
            <person name="Snyder E.E."/>
            <person name="Sobral B.W."/>
            <person name="Wattam A.R."/>
            <person name="Will R."/>
            <person name="Williams K."/>
            <person name="Yoo H."/>
            <person name="Bruce D."/>
            <person name="Detter C."/>
            <person name="Munk C."/>
            <person name="Brettin T.S."/>
        </authorList>
    </citation>
    <scope>NUCLEOTIDE SEQUENCE [LARGE SCALE GENOMIC DNA]</scope>
    <source>
        <strain evidence="2">ATCC 23365 / NCTC 10854 / RM-666</strain>
    </source>
</reference>
<protein>
    <submittedName>
        <fullName evidence="1">Uncharacterized protein</fullName>
    </submittedName>
</protein>
<dbReference type="KEGG" id="bcs:BCAN_B0699"/>
<evidence type="ECO:0000313" key="2">
    <source>
        <dbReference type="Proteomes" id="UP000001385"/>
    </source>
</evidence>
<dbReference type="AlphaFoldDB" id="A9MBY2"/>
<dbReference type="HOGENOM" id="CLU_3363737_0_0_5"/>
<dbReference type="Proteomes" id="UP000001385">
    <property type="component" value="Chromosome II"/>
</dbReference>
<gene>
    <name evidence="1" type="ordered locus">BCAN_B0699</name>
</gene>
<organism evidence="1 2">
    <name type="scientific">Brucella canis (strain ATCC 23365 / NCTC 10854 / RM-666)</name>
    <dbReference type="NCBI Taxonomy" id="483179"/>
    <lineage>
        <taxon>Bacteria</taxon>
        <taxon>Pseudomonadati</taxon>
        <taxon>Pseudomonadota</taxon>
        <taxon>Alphaproteobacteria</taxon>
        <taxon>Hyphomicrobiales</taxon>
        <taxon>Brucellaceae</taxon>
        <taxon>Brucella/Ochrobactrum group</taxon>
        <taxon>Brucella</taxon>
    </lineage>
</organism>
<proteinExistence type="predicted"/>
<name>A9MBY2_BRUC2</name>
<sequence>MINMFAKTIEMPLRFHRPRSLRSFFIRAFGSARSRKYS</sequence>